<dbReference type="InterPro" id="IPR050471">
    <property type="entry name" value="AB_hydrolase"/>
</dbReference>
<dbReference type="PANTHER" id="PTHR43433">
    <property type="entry name" value="HYDROLASE, ALPHA/BETA FOLD FAMILY PROTEIN"/>
    <property type="match status" value="1"/>
</dbReference>
<dbReference type="PANTHER" id="PTHR43433:SF5">
    <property type="entry name" value="AB HYDROLASE-1 DOMAIN-CONTAINING PROTEIN"/>
    <property type="match status" value="1"/>
</dbReference>
<evidence type="ECO:0000313" key="3">
    <source>
        <dbReference type="Proteomes" id="UP000317093"/>
    </source>
</evidence>
<dbReference type="KEGG" id="knv:Pan216_13650"/>
<keyword evidence="3" id="KW-1185">Reference proteome</keyword>
<feature type="domain" description="AB hydrolase-1" evidence="1">
    <location>
        <begin position="53"/>
        <end position="283"/>
    </location>
</feature>
<protein>
    <submittedName>
        <fullName evidence="2">Sigma factor SigB regulation protein RsbQ</fullName>
    </submittedName>
</protein>
<dbReference type="PRINTS" id="PR00111">
    <property type="entry name" value="ABHYDROLASE"/>
</dbReference>
<dbReference type="Proteomes" id="UP000317093">
    <property type="component" value="Chromosome"/>
</dbReference>
<evidence type="ECO:0000313" key="2">
    <source>
        <dbReference type="EMBL" id="QDU60523.1"/>
    </source>
</evidence>
<dbReference type="InterPro" id="IPR000073">
    <property type="entry name" value="AB_hydrolase_1"/>
</dbReference>
<dbReference type="SUPFAM" id="SSF53474">
    <property type="entry name" value="alpha/beta-Hydrolases"/>
    <property type="match status" value="1"/>
</dbReference>
<gene>
    <name evidence="2" type="primary">rsbQ</name>
    <name evidence="2" type="ORF">Pan216_13650</name>
</gene>
<evidence type="ECO:0000259" key="1">
    <source>
        <dbReference type="Pfam" id="PF00561"/>
    </source>
</evidence>
<name>A0A518B0L9_9BACT</name>
<reference evidence="2 3" key="1">
    <citation type="submission" date="2019-02" db="EMBL/GenBank/DDBJ databases">
        <title>Deep-cultivation of Planctomycetes and their phenomic and genomic characterization uncovers novel biology.</title>
        <authorList>
            <person name="Wiegand S."/>
            <person name="Jogler M."/>
            <person name="Boedeker C."/>
            <person name="Pinto D."/>
            <person name="Vollmers J."/>
            <person name="Rivas-Marin E."/>
            <person name="Kohn T."/>
            <person name="Peeters S.H."/>
            <person name="Heuer A."/>
            <person name="Rast P."/>
            <person name="Oberbeckmann S."/>
            <person name="Bunk B."/>
            <person name="Jeske O."/>
            <person name="Meyerdierks A."/>
            <person name="Storesund J.E."/>
            <person name="Kallscheuer N."/>
            <person name="Luecker S."/>
            <person name="Lage O.M."/>
            <person name="Pohl T."/>
            <person name="Merkel B.J."/>
            <person name="Hornburger P."/>
            <person name="Mueller R.-W."/>
            <person name="Bruemmer F."/>
            <person name="Labrenz M."/>
            <person name="Spormann A.M."/>
            <person name="Op den Camp H."/>
            <person name="Overmann J."/>
            <person name="Amann R."/>
            <person name="Jetten M.S.M."/>
            <person name="Mascher T."/>
            <person name="Medema M.H."/>
            <person name="Devos D.P."/>
            <person name="Kaster A.-K."/>
            <person name="Ovreas L."/>
            <person name="Rohde M."/>
            <person name="Galperin M.Y."/>
            <person name="Jogler C."/>
        </authorList>
    </citation>
    <scope>NUCLEOTIDE SEQUENCE [LARGE SCALE GENOMIC DNA]</scope>
    <source>
        <strain evidence="2 3">Pan216</strain>
    </source>
</reference>
<accession>A0A518B0L9</accession>
<sequence>MAEASTGQVELPPRSTPLTPLNDLLEQFDDQAETGVLDGPRYRIHHASLGEGPPLVLVPGMCSPSRIYAPLALALASSFRVVLYELAGMRTGDGANLSRYRIEDYPSDLLAVADHLGHKRFGLVGSSFGVSITTQTLVRAPERATRAIFLGGFALRRLVASEQFLLNVLQHWPGRMRHIPFMSMVTRYNHGLEIDHYAPERTDFLVAQLGEAPVRAAAAQARAIHQTDLRELLAEVRQPVLVVHGSDDRLVGAQQASEIAKRLMDVRVMLIPQCGHFPHLSHPDVLAKAGERFFGATTNEAPS</sequence>
<organism evidence="2 3">
    <name type="scientific">Kolteria novifilia</name>
    <dbReference type="NCBI Taxonomy" id="2527975"/>
    <lineage>
        <taxon>Bacteria</taxon>
        <taxon>Pseudomonadati</taxon>
        <taxon>Planctomycetota</taxon>
        <taxon>Planctomycetia</taxon>
        <taxon>Kolteriales</taxon>
        <taxon>Kolteriaceae</taxon>
        <taxon>Kolteria</taxon>
    </lineage>
</organism>
<dbReference type="Gene3D" id="3.40.50.1820">
    <property type="entry name" value="alpha/beta hydrolase"/>
    <property type="match status" value="1"/>
</dbReference>
<dbReference type="InterPro" id="IPR029058">
    <property type="entry name" value="AB_hydrolase_fold"/>
</dbReference>
<dbReference type="Pfam" id="PF00561">
    <property type="entry name" value="Abhydrolase_1"/>
    <property type="match status" value="1"/>
</dbReference>
<dbReference type="AlphaFoldDB" id="A0A518B0L9"/>
<dbReference type="EMBL" id="CP036279">
    <property type="protein sequence ID" value="QDU60523.1"/>
    <property type="molecule type" value="Genomic_DNA"/>
</dbReference>
<proteinExistence type="predicted"/>